<keyword evidence="4" id="KW-0274">FAD</keyword>
<evidence type="ECO:0000256" key="4">
    <source>
        <dbReference type="ARBA" id="ARBA00022827"/>
    </source>
</evidence>
<dbReference type="InterPro" id="IPR036188">
    <property type="entry name" value="FAD/NAD-bd_sf"/>
</dbReference>
<dbReference type="Proteomes" id="UP000009022">
    <property type="component" value="Unassembled WGS sequence"/>
</dbReference>
<evidence type="ECO:0000256" key="1">
    <source>
        <dbReference type="ARBA" id="ARBA00001974"/>
    </source>
</evidence>
<dbReference type="EMBL" id="DS985408">
    <property type="protein sequence ID" value="EDV18940.1"/>
    <property type="molecule type" value="Genomic_DNA"/>
</dbReference>
<dbReference type="GeneID" id="6759789"/>
<dbReference type="PROSITE" id="PS51257">
    <property type="entry name" value="PROKAR_LIPOPROTEIN"/>
    <property type="match status" value="1"/>
</dbReference>
<dbReference type="FunCoup" id="B3SEA5">
    <property type="interactions" value="254"/>
</dbReference>
<dbReference type="Gene3D" id="3.50.50.60">
    <property type="entry name" value="FAD/NAD(P)-binding domain"/>
    <property type="match status" value="1"/>
</dbReference>
<keyword evidence="5" id="KW-0560">Oxidoreductase</keyword>
<gene>
    <name evidence="7" type="ORF">TRIADDRAFT_51225</name>
</gene>
<dbReference type="SUPFAM" id="SSF51905">
    <property type="entry name" value="FAD/NAD(P)-binding domain"/>
    <property type="match status" value="1"/>
</dbReference>
<dbReference type="InParanoid" id="B3SEA5"/>
<dbReference type="PANTHER" id="PTHR10961:SF10">
    <property type="entry name" value="FAD DEPENDENT OXIDOREDUCTASE DOMAIN-CONTAINING PROTEIN"/>
    <property type="match status" value="1"/>
</dbReference>
<dbReference type="GO" id="GO:0008115">
    <property type="term" value="F:sarcosine oxidase activity"/>
    <property type="evidence" value="ECO:0000318"/>
    <property type="project" value="GO_Central"/>
</dbReference>
<dbReference type="InterPro" id="IPR006076">
    <property type="entry name" value="FAD-dep_OxRdtase"/>
</dbReference>
<proteinExistence type="inferred from homology"/>
<dbReference type="HOGENOM" id="CLU_058179_0_0_1"/>
<evidence type="ECO:0000259" key="6">
    <source>
        <dbReference type="Pfam" id="PF01266"/>
    </source>
</evidence>
<feature type="domain" description="FAD dependent oxidoreductase" evidence="6">
    <location>
        <begin position="10"/>
        <end position="389"/>
    </location>
</feature>
<dbReference type="GO" id="GO:0050660">
    <property type="term" value="F:flavin adenine dinucleotide binding"/>
    <property type="evidence" value="ECO:0007669"/>
    <property type="project" value="InterPro"/>
</dbReference>
<protein>
    <recommendedName>
        <fullName evidence="6">FAD dependent oxidoreductase domain-containing protein</fullName>
    </recommendedName>
</protein>
<reference evidence="7 8" key="1">
    <citation type="journal article" date="2008" name="Nature">
        <title>The Trichoplax genome and the nature of placozoans.</title>
        <authorList>
            <person name="Srivastava M."/>
            <person name="Begovic E."/>
            <person name="Chapman J."/>
            <person name="Putnam N.H."/>
            <person name="Hellsten U."/>
            <person name="Kawashima T."/>
            <person name="Kuo A."/>
            <person name="Mitros T."/>
            <person name="Salamov A."/>
            <person name="Carpenter M.L."/>
            <person name="Signorovitch A.Y."/>
            <person name="Moreno M.A."/>
            <person name="Kamm K."/>
            <person name="Grimwood J."/>
            <person name="Schmutz J."/>
            <person name="Shapiro H."/>
            <person name="Grigoriev I.V."/>
            <person name="Buss L.W."/>
            <person name="Schierwater B."/>
            <person name="Dellaporta S.L."/>
            <person name="Rokhsar D.S."/>
        </authorList>
    </citation>
    <scope>NUCLEOTIDE SEQUENCE [LARGE SCALE GENOMIC DNA]</scope>
    <source>
        <strain evidence="7 8">Grell-BS-1999</strain>
    </source>
</reference>
<dbReference type="STRING" id="10228.B3SEA5"/>
<evidence type="ECO:0000256" key="3">
    <source>
        <dbReference type="ARBA" id="ARBA00022630"/>
    </source>
</evidence>
<dbReference type="RefSeq" id="XP_002118575.1">
    <property type="nucleotide sequence ID" value="XM_002118539.1"/>
</dbReference>
<dbReference type="KEGG" id="tad:TRIADDRAFT_51225"/>
<dbReference type="OMA" id="RFYCDMV"/>
<dbReference type="SUPFAM" id="SSF54373">
    <property type="entry name" value="FAD-linked reductases, C-terminal domain"/>
    <property type="match status" value="1"/>
</dbReference>
<comment type="cofactor">
    <cofactor evidence="1">
        <name>FAD</name>
        <dbReference type="ChEBI" id="CHEBI:57692"/>
    </cofactor>
</comment>
<dbReference type="Gene3D" id="3.30.9.10">
    <property type="entry name" value="D-Amino Acid Oxidase, subunit A, domain 2"/>
    <property type="match status" value="1"/>
</dbReference>
<dbReference type="CTD" id="6759789"/>
<dbReference type="InterPro" id="IPR045170">
    <property type="entry name" value="MTOX"/>
</dbReference>
<dbReference type="AlphaFoldDB" id="B3SEA5"/>
<dbReference type="PANTHER" id="PTHR10961">
    <property type="entry name" value="PEROXISOMAL SARCOSINE OXIDASE"/>
    <property type="match status" value="1"/>
</dbReference>
<organism evidence="7 8">
    <name type="scientific">Trichoplax adhaerens</name>
    <name type="common">Trichoplax reptans</name>
    <dbReference type="NCBI Taxonomy" id="10228"/>
    <lineage>
        <taxon>Eukaryota</taxon>
        <taxon>Metazoa</taxon>
        <taxon>Placozoa</taxon>
        <taxon>Uniplacotomia</taxon>
        <taxon>Trichoplacea</taxon>
        <taxon>Trichoplacidae</taxon>
        <taxon>Trichoplax</taxon>
    </lineage>
</organism>
<name>B3SEA5_TRIAD</name>
<keyword evidence="8" id="KW-1185">Reference proteome</keyword>
<evidence type="ECO:0000256" key="2">
    <source>
        <dbReference type="ARBA" id="ARBA00010989"/>
    </source>
</evidence>
<sequence length="418" mass="47068">MEKNEENSYDIAVIGAGCMGSACARHLAECYKGKKVCLIGPDEPTLPRSQSVPRHQSGRSVFAAYYDQGRITRHLDADPVWCQLANRSIPRYRQLEKATGVQYYHERGFLVLGSKDDPKIAQINKVAEMIGFNYEQLSYTELKRRFPYLQVPHHFIGLYESTDAGYISPRGQVEAEIKAATDNGCTLVREIVNKVSRNNDGDYIIITETNKVITSRKIVVATGAFTLFKEIIPDDIRQRLDIQCGTQTVVKLQVNAADRQRYSNMPCMVYLCPEDPMQYWYSLPPVLYPDGQYYLKIGHGGDLIKIMPTHKDVLKWFHGHGDPKTTDILTKAMLSVLPGFKPVSIKPDGCAYTITPHSHVMIDKITENMVLLSGGNGYAAKSSDEIGRVGALTITHDNWHYDIPQEAFKLCFKLTPKL</sequence>
<accession>B3SEA5</accession>
<keyword evidence="3" id="KW-0285">Flavoprotein</keyword>
<dbReference type="PhylomeDB" id="B3SEA5"/>
<evidence type="ECO:0000256" key="5">
    <source>
        <dbReference type="ARBA" id="ARBA00023002"/>
    </source>
</evidence>
<dbReference type="Pfam" id="PF01266">
    <property type="entry name" value="DAO"/>
    <property type="match status" value="1"/>
</dbReference>
<dbReference type="eggNOG" id="KOG2820">
    <property type="taxonomic scope" value="Eukaryota"/>
</dbReference>
<evidence type="ECO:0000313" key="8">
    <source>
        <dbReference type="Proteomes" id="UP000009022"/>
    </source>
</evidence>
<comment type="similarity">
    <text evidence="2">Belongs to the MSOX/MTOX family.</text>
</comment>
<evidence type="ECO:0000313" key="7">
    <source>
        <dbReference type="EMBL" id="EDV18940.1"/>
    </source>
</evidence>
<dbReference type="OrthoDB" id="424974at2759"/>